<protein>
    <submittedName>
        <fullName evidence="1">Uncharacterized protein</fullName>
    </submittedName>
</protein>
<proteinExistence type="predicted"/>
<reference evidence="1 2" key="1">
    <citation type="submission" date="2017-10" db="EMBL/GenBank/DDBJ databases">
        <title>Sequencing the genomes of 1000 actinobacteria strains.</title>
        <authorList>
            <person name="Klenk H.-P."/>
        </authorList>
    </citation>
    <scope>NUCLEOTIDE SEQUENCE [LARGE SCALE GENOMIC DNA]</scope>
    <source>
        <strain evidence="1 2">DSM 20688</strain>
    </source>
</reference>
<sequence>MIVTSAPKASTWETHVSAFEKEYRMTRSEAEDTTRIHTQMGYLICTDRPELSPPEDEEFDWEIF</sequence>
<dbReference type="Proteomes" id="UP000221653">
    <property type="component" value="Unassembled WGS sequence"/>
</dbReference>
<gene>
    <name evidence="1" type="ORF">ATK06_0462</name>
</gene>
<dbReference type="EMBL" id="PDJF01000001">
    <property type="protein sequence ID" value="PFG27406.1"/>
    <property type="molecule type" value="Genomic_DNA"/>
</dbReference>
<comment type="caution">
    <text evidence="1">The sequence shown here is derived from an EMBL/GenBank/DDBJ whole genome shotgun (WGS) entry which is preliminary data.</text>
</comment>
<dbReference type="RefSeq" id="WP_048378878.1">
    <property type="nucleotide sequence ID" value="NZ_LDYE01000002.1"/>
</dbReference>
<name>A0A2A9DM19_9CORY</name>
<accession>A0A2A9DM19</accession>
<keyword evidence="2" id="KW-1185">Reference proteome</keyword>
<evidence type="ECO:0000313" key="1">
    <source>
        <dbReference type="EMBL" id="PFG27406.1"/>
    </source>
</evidence>
<evidence type="ECO:0000313" key="2">
    <source>
        <dbReference type="Proteomes" id="UP000221653"/>
    </source>
</evidence>
<dbReference type="AlphaFoldDB" id="A0A2A9DM19"/>
<organism evidence="1 2">
    <name type="scientific">Corynebacterium renale</name>
    <dbReference type="NCBI Taxonomy" id="1724"/>
    <lineage>
        <taxon>Bacteria</taxon>
        <taxon>Bacillati</taxon>
        <taxon>Actinomycetota</taxon>
        <taxon>Actinomycetes</taxon>
        <taxon>Mycobacteriales</taxon>
        <taxon>Corynebacteriaceae</taxon>
        <taxon>Corynebacterium</taxon>
    </lineage>
</organism>
<dbReference type="STRING" id="1724.GCA_001044175_00756"/>